<evidence type="ECO:0000256" key="6">
    <source>
        <dbReference type="PIRSR" id="PIRSR602401-1"/>
    </source>
</evidence>
<evidence type="ECO:0000313" key="8">
    <source>
        <dbReference type="EMBL" id="KAF2230069.1"/>
    </source>
</evidence>
<dbReference type="InterPro" id="IPR050364">
    <property type="entry name" value="Cytochrome_P450_fung"/>
</dbReference>
<dbReference type="EMBL" id="ML991848">
    <property type="protein sequence ID" value="KAF2230069.1"/>
    <property type="molecule type" value="Genomic_DNA"/>
</dbReference>
<reference evidence="8" key="1">
    <citation type="journal article" date="2020" name="Stud. Mycol.">
        <title>101 Dothideomycetes genomes: a test case for predicting lifestyles and emergence of pathogens.</title>
        <authorList>
            <person name="Haridas S."/>
            <person name="Albert R."/>
            <person name="Binder M."/>
            <person name="Bloem J."/>
            <person name="Labutti K."/>
            <person name="Salamov A."/>
            <person name="Andreopoulos B."/>
            <person name="Baker S."/>
            <person name="Barry K."/>
            <person name="Bills G."/>
            <person name="Bluhm B."/>
            <person name="Cannon C."/>
            <person name="Castanera R."/>
            <person name="Culley D."/>
            <person name="Daum C."/>
            <person name="Ezra D."/>
            <person name="Gonzalez J."/>
            <person name="Henrissat B."/>
            <person name="Kuo A."/>
            <person name="Liang C."/>
            <person name="Lipzen A."/>
            <person name="Lutzoni F."/>
            <person name="Magnuson J."/>
            <person name="Mondo S."/>
            <person name="Nolan M."/>
            <person name="Ohm R."/>
            <person name="Pangilinan J."/>
            <person name="Park H.-J."/>
            <person name="Ramirez L."/>
            <person name="Alfaro M."/>
            <person name="Sun H."/>
            <person name="Tritt A."/>
            <person name="Yoshinaga Y."/>
            <person name="Zwiers L.-H."/>
            <person name="Turgeon B."/>
            <person name="Goodwin S."/>
            <person name="Spatafora J."/>
            <person name="Crous P."/>
            <person name="Grigoriev I."/>
        </authorList>
    </citation>
    <scope>NUCLEOTIDE SEQUENCE</scope>
    <source>
        <strain evidence="8">Tuck. ex Michener</strain>
    </source>
</reference>
<evidence type="ECO:0000256" key="5">
    <source>
        <dbReference type="ARBA" id="ARBA00023033"/>
    </source>
</evidence>
<dbReference type="Proteomes" id="UP000800092">
    <property type="component" value="Unassembled WGS sequence"/>
</dbReference>
<name>A0A6A6GWT9_VIRVR</name>
<comment type="similarity">
    <text evidence="1">Belongs to the cytochrome P450 family.</text>
</comment>
<dbReference type="Gene3D" id="1.10.630.10">
    <property type="entry name" value="Cytochrome P450"/>
    <property type="match status" value="1"/>
</dbReference>
<dbReference type="Pfam" id="PF00067">
    <property type="entry name" value="p450"/>
    <property type="match status" value="1"/>
</dbReference>
<evidence type="ECO:0000256" key="4">
    <source>
        <dbReference type="ARBA" id="ARBA00023004"/>
    </source>
</evidence>
<comment type="cofactor">
    <cofactor evidence="6">
        <name>heme</name>
        <dbReference type="ChEBI" id="CHEBI:30413"/>
    </cofactor>
</comment>
<dbReference type="OrthoDB" id="1103324at2759"/>
<keyword evidence="9" id="KW-1185">Reference proteome</keyword>
<keyword evidence="7" id="KW-0472">Membrane</keyword>
<dbReference type="SUPFAM" id="SSF48264">
    <property type="entry name" value="Cytochrome P450"/>
    <property type="match status" value="1"/>
</dbReference>
<organism evidence="8 9">
    <name type="scientific">Viridothelium virens</name>
    <name type="common">Speckled blister lichen</name>
    <name type="synonym">Trypethelium virens</name>
    <dbReference type="NCBI Taxonomy" id="1048519"/>
    <lineage>
        <taxon>Eukaryota</taxon>
        <taxon>Fungi</taxon>
        <taxon>Dikarya</taxon>
        <taxon>Ascomycota</taxon>
        <taxon>Pezizomycotina</taxon>
        <taxon>Dothideomycetes</taxon>
        <taxon>Dothideomycetes incertae sedis</taxon>
        <taxon>Trypetheliales</taxon>
        <taxon>Trypetheliaceae</taxon>
        <taxon>Viridothelium</taxon>
    </lineage>
</organism>
<keyword evidence="4 6" id="KW-0408">Iron</keyword>
<evidence type="ECO:0000256" key="7">
    <source>
        <dbReference type="SAM" id="Phobius"/>
    </source>
</evidence>
<dbReference type="GO" id="GO:0020037">
    <property type="term" value="F:heme binding"/>
    <property type="evidence" value="ECO:0007669"/>
    <property type="project" value="InterPro"/>
</dbReference>
<evidence type="ECO:0000313" key="9">
    <source>
        <dbReference type="Proteomes" id="UP000800092"/>
    </source>
</evidence>
<dbReference type="PRINTS" id="PR00463">
    <property type="entry name" value="EP450I"/>
</dbReference>
<sequence>MSSSAVVPLISLAVFCGVLIYGALTNGHRSRNMPPGPPTLPFIGNALQIPTKYAHFKFTEWARTYGGMYMLKVGNSNIAVITDRRIVKEAVDRKSGIYSHRPTSYVSHDLVTKGDHLLVMYYGNQWRAFRRLMHQHLMESVVESEHINIVNAEASKLVRDYLHDPQNHMLHPKRFSHSIANSIVYGIRTATIRGSYMKRLYDLMEMWSELMETGATPPVDVFPWLKFLPQWMFGNYVDRAKSVGRQMETLYDDILNKVVQRRESGHRLGTFMDQVLDSQEKYQLSWHQLCFIGGILMEGGSDTTATLLLAIVQALTLNPEVQRKAHAEIDEVVGHDRSPTWEDFARLQYINMIVKEGHRWRPILPLCFPHAVGQDDWIDGKFLPKGTSVIINAWGMHMDPSQHRDPDAFIPERYESHSSLAPEYAAGKWEERDHYGYGVGRRICPGIHLAERVLFLAVAKLLWAFRFERGEGPMDSDCTTGYHHGLVYAAKDYDLKTVLRSDTIRETLEREHERAQRDVFSRFSED</sequence>
<evidence type="ECO:0000256" key="1">
    <source>
        <dbReference type="ARBA" id="ARBA00010617"/>
    </source>
</evidence>
<dbReference type="GO" id="GO:0004497">
    <property type="term" value="F:monooxygenase activity"/>
    <property type="evidence" value="ECO:0007669"/>
    <property type="project" value="UniProtKB-KW"/>
</dbReference>
<keyword evidence="7" id="KW-0812">Transmembrane</keyword>
<dbReference type="GO" id="GO:0005506">
    <property type="term" value="F:iron ion binding"/>
    <property type="evidence" value="ECO:0007669"/>
    <property type="project" value="InterPro"/>
</dbReference>
<dbReference type="PANTHER" id="PTHR46300:SF2">
    <property type="entry name" value="CYTOCHROME P450 MONOOXYGENASE ALNH-RELATED"/>
    <property type="match status" value="1"/>
</dbReference>
<keyword evidence="7" id="KW-1133">Transmembrane helix</keyword>
<evidence type="ECO:0000256" key="2">
    <source>
        <dbReference type="ARBA" id="ARBA00022723"/>
    </source>
</evidence>
<dbReference type="InterPro" id="IPR002401">
    <property type="entry name" value="Cyt_P450_E_grp-I"/>
</dbReference>
<dbReference type="AlphaFoldDB" id="A0A6A6GWT9"/>
<dbReference type="InterPro" id="IPR036396">
    <property type="entry name" value="Cyt_P450_sf"/>
</dbReference>
<dbReference type="PANTHER" id="PTHR46300">
    <property type="entry name" value="P450, PUTATIVE (EUROFUNG)-RELATED-RELATED"/>
    <property type="match status" value="1"/>
</dbReference>
<proteinExistence type="inferred from homology"/>
<keyword evidence="2 6" id="KW-0479">Metal-binding</keyword>
<dbReference type="CDD" id="cd11065">
    <property type="entry name" value="CYP64-like"/>
    <property type="match status" value="1"/>
</dbReference>
<feature type="transmembrane region" description="Helical" evidence="7">
    <location>
        <begin position="6"/>
        <end position="24"/>
    </location>
</feature>
<keyword evidence="5" id="KW-0503">Monooxygenase</keyword>
<keyword evidence="3" id="KW-0560">Oxidoreductase</keyword>
<gene>
    <name evidence="8" type="ORF">EV356DRAFT_536723</name>
</gene>
<feature type="binding site" description="axial binding residue" evidence="6">
    <location>
        <position position="444"/>
    </location>
    <ligand>
        <name>heme</name>
        <dbReference type="ChEBI" id="CHEBI:30413"/>
    </ligand>
    <ligandPart>
        <name>Fe</name>
        <dbReference type="ChEBI" id="CHEBI:18248"/>
    </ligandPart>
</feature>
<evidence type="ECO:0000256" key="3">
    <source>
        <dbReference type="ARBA" id="ARBA00023002"/>
    </source>
</evidence>
<accession>A0A6A6GWT9</accession>
<dbReference type="GO" id="GO:0016705">
    <property type="term" value="F:oxidoreductase activity, acting on paired donors, with incorporation or reduction of molecular oxygen"/>
    <property type="evidence" value="ECO:0007669"/>
    <property type="project" value="InterPro"/>
</dbReference>
<dbReference type="InterPro" id="IPR001128">
    <property type="entry name" value="Cyt_P450"/>
</dbReference>
<protein>
    <submittedName>
        <fullName evidence="8">Putative cytochrome P450 oxidoreductase</fullName>
    </submittedName>
</protein>
<keyword evidence="6" id="KW-0349">Heme</keyword>